<accession>A0AAD4CSK8</accession>
<evidence type="ECO:0000313" key="1">
    <source>
        <dbReference type="EMBL" id="KAF9891816.1"/>
    </source>
</evidence>
<organism evidence="1 2">
    <name type="scientific">Aspergillus nanangensis</name>
    <dbReference type="NCBI Taxonomy" id="2582783"/>
    <lineage>
        <taxon>Eukaryota</taxon>
        <taxon>Fungi</taxon>
        <taxon>Dikarya</taxon>
        <taxon>Ascomycota</taxon>
        <taxon>Pezizomycotina</taxon>
        <taxon>Eurotiomycetes</taxon>
        <taxon>Eurotiomycetidae</taxon>
        <taxon>Eurotiales</taxon>
        <taxon>Aspergillaceae</taxon>
        <taxon>Aspergillus</taxon>
        <taxon>Aspergillus subgen. Circumdati</taxon>
    </lineage>
</organism>
<evidence type="ECO:0008006" key="3">
    <source>
        <dbReference type="Google" id="ProtNLM"/>
    </source>
</evidence>
<name>A0AAD4CSK8_ASPNN</name>
<reference evidence="1" key="1">
    <citation type="journal article" date="2019" name="Beilstein J. Org. Chem.">
        <title>Nanangenines: drimane sesquiterpenoids as the dominant metabolite cohort of a novel Australian fungus, Aspergillus nanangensis.</title>
        <authorList>
            <person name="Lacey H.J."/>
            <person name="Gilchrist C.L.M."/>
            <person name="Crombie A."/>
            <person name="Kalaitzis J.A."/>
            <person name="Vuong D."/>
            <person name="Rutledge P.J."/>
            <person name="Turner P."/>
            <person name="Pitt J.I."/>
            <person name="Lacey E."/>
            <person name="Chooi Y.H."/>
            <person name="Piggott A.M."/>
        </authorList>
    </citation>
    <scope>NUCLEOTIDE SEQUENCE</scope>
    <source>
        <strain evidence="1">MST-FP2251</strain>
    </source>
</reference>
<comment type="caution">
    <text evidence="1">The sequence shown here is derived from an EMBL/GenBank/DDBJ whole genome shotgun (WGS) entry which is preliminary data.</text>
</comment>
<dbReference type="AlphaFoldDB" id="A0AAD4CSK8"/>
<gene>
    <name evidence="1" type="ORF">FE257_003300</name>
</gene>
<reference evidence="1" key="2">
    <citation type="submission" date="2020-02" db="EMBL/GenBank/DDBJ databases">
        <authorList>
            <person name="Gilchrist C.L.M."/>
            <person name="Chooi Y.-H."/>
        </authorList>
    </citation>
    <scope>NUCLEOTIDE SEQUENCE</scope>
    <source>
        <strain evidence="1">MST-FP2251</strain>
    </source>
</reference>
<proteinExistence type="predicted"/>
<sequence>MEEASWSTRAWTLQEYLLSRRAIFFEKHQVFFLCKEMSVKENWTRPHTLEDIDYLNKEWADFDLPLPSGKRTGGLTKVYKRIVSMYSNRDLTFPGDRHRAFEGLESCLSRNYNVDFLHGLPLSRDHFMEALLWRHDSQNAALLRDVESPLSILHQWPSWSWLNHPGGVDYTPFIYWSHRKDLPITIDLPFPEISFQETVHRPEGLSFDDIGHCPSRLKRLQIQSLALDINITHWCDRHRSDWPPLEIWKNYSFPSARGPINFHLGIVTDNQEEGYNVFPKDIDKVRLLRLNKRDRPKLPWAVVRGELVQTISPTHPRDNSGKTLSQQILMETPLSSTLTWTGSGNSGPLKYNEFEPDACLLIIEATNCDTVSRRLGIAYARMIDFLVAGAEVKEVLLE</sequence>
<dbReference type="PANTHER" id="PTHR33112:SF12">
    <property type="entry name" value="HETEROKARYON INCOMPATIBILITY DOMAIN-CONTAINING PROTEIN"/>
    <property type="match status" value="1"/>
</dbReference>
<dbReference type="PANTHER" id="PTHR33112">
    <property type="entry name" value="DOMAIN PROTEIN, PUTATIVE-RELATED"/>
    <property type="match status" value="1"/>
</dbReference>
<evidence type="ECO:0000313" key="2">
    <source>
        <dbReference type="Proteomes" id="UP001194746"/>
    </source>
</evidence>
<dbReference type="EMBL" id="VCAU01000016">
    <property type="protein sequence ID" value="KAF9891816.1"/>
    <property type="molecule type" value="Genomic_DNA"/>
</dbReference>
<dbReference type="Proteomes" id="UP001194746">
    <property type="component" value="Unassembled WGS sequence"/>
</dbReference>
<protein>
    <recommendedName>
        <fullName evidence="3">Heterokaryon incompatibility domain-containing protein</fullName>
    </recommendedName>
</protein>
<keyword evidence="2" id="KW-1185">Reference proteome</keyword>